<dbReference type="GO" id="GO:0006508">
    <property type="term" value="P:proteolysis"/>
    <property type="evidence" value="ECO:0007669"/>
    <property type="project" value="UniProtKB-KW"/>
</dbReference>
<protein>
    <submittedName>
        <fullName evidence="7">Cell wall-associated hydrolase, NlpC family</fullName>
    </submittedName>
</protein>
<dbReference type="Gene3D" id="3.90.1720.10">
    <property type="entry name" value="endopeptidase domain like (from Nostoc punctiforme)"/>
    <property type="match status" value="1"/>
</dbReference>
<evidence type="ECO:0000256" key="1">
    <source>
        <dbReference type="ARBA" id="ARBA00007074"/>
    </source>
</evidence>
<dbReference type="InterPro" id="IPR051202">
    <property type="entry name" value="Peptidase_C40"/>
</dbReference>
<feature type="signal peptide" evidence="5">
    <location>
        <begin position="1"/>
        <end position="23"/>
    </location>
</feature>
<dbReference type="Gene3D" id="1.10.101.10">
    <property type="entry name" value="PGBD-like superfamily/PGBD"/>
    <property type="match status" value="1"/>
</dbReference>
<dbReference type="Proteomes" id="UP000192738">
    <property type="component" value="Unassembled WGS sequence"/>
</dbReference>
<dbReference type="InterPro" id="IPR002477">
    <property type="entry name" value="Peptidoglycan-bd-like"/>
</dbReference>
<keyword evidence="5" id="KW-0732">Signal</keyword>
<dbReference type="EMBL" id="FWXI01000010">
    <property type="protein sequence ID" value="SMC82333.1"/>
    <property type="molecule type" value="Genomic_DNA"/>
</dbReference>
<evidence type="ECO:0000259" key="6">
    <source>
        <dbReference type="PROSITE" id="PS51935"/>
    </source>
</evidence>
<gene>
    <name evidence="7" type="ORF">SAMN04488500_11028</name>
</gene>
<dbReference type="InterPro" id="IPR036365">
    <property type="entry name" value="PGBD-like_sf"/>
</dbReference>
<accession>A0A1W2CAV4</accession>
<dbReference type="RefSeq" id="WP_084576103.1">
    <property type="nucleotide sequence ID" value="NZ_CP155572.1"/>
</dbReference>
<dbReference type="Pfam" id="PF00877">
    <property type="entry name" value="NLPC_P60"/>
    <property type="match status" value="1"/>
</dbReference>
<dbReference type="GO" id="GO:0008234">
    <property type="term" value="F:cysteine-type peptidase activity"/>
    <property type="evidence" value="ECO:0007669"/>
    <property type="project" value="UniProtKB-KW"/>
</dbReference>
<keyword evidence="8" id="KW-1185">Reference proteome</keyword>
<reference evidence="7 8" key="1">
    <citation type="submission" date="2017-04" db="EMBL/GenBank/DDBJ databases">
        <authorList>
            <person name="Afonso C.L."/>
            <person name="Miller P.J."/>
            <person name="Scott M.A."/>
            <person name="Spackman E."/>
            <person name="Goraichik I."/>
            <person name="Dimitrov K.M."/>
            <person name="Suarez D.L."/>
            <person name="Swayne D.E."/>
        </authorList>
    </citation>
    <scope>NUCLEOTIDE SEQUENCE [LARGE SCALE GENOMIC DNA]</scope>
    <source>
        <strain evidence="7 8">DSM 5090</strain>
    </source>
</reference>
<dbReference type="Pfam" id="PF01471">
    <property type="entry name" value="PG_binding_1"/>
    <property type="match status" value="1"/>
</dbReference>
<evidence type="ECO:0000256" key="3">
    <source>
        <dbReference type="ARBA" id="ARBA00022801"/>
    </source>
</evidence>
<dbReference type="STRING" id="112901.SAMN04488500_11028"/>
<dbReference type="SUPFAM" id="SSF47090">
    <property type="entry name" value="PGBD-like"/>
    <property type="match status" value="1"/>
</dbReference>
<dbReference type="AlphaFoldDB" id="A0A1W2CAV4"/>
<dbReference type="PANTHER" id="PTHR47053">
    <property type="entry name" value="MUREIN DD-ENDOPEPTIDASE MEPH-RELATED"/>
    <property type="match status" value="1"/>
</dbReference>
<evidence type="ECO:0000256" key="2">
    <source>
        <dbReference type="ARBA" id="ARBA00022670"/>
    </source>
</evidence>
<keyword evidence="3 7" id="KW-0378">Hydrolase</keyword>
<dbReference type="PROSITE" id="PS51935">
    <property type="entry name" value="NLPC_P60"/>
    <property type="match status" value="1"/>
</dbReference>
<dbReference type="InterPro" id="IPR038765">
    <property type="entry name" value="Papain-like_cys_pep_sf"/>
</dbReference>
<dbReference type="PANTHER" id="PTHR47053:SF1">
    <property type="entry name" value="MUREIN DD-ENDOPEPTIDASE MEPH-RELATED"/>
    <property type="match status" value="1"/>
</dbReference>
<evidence type="ECO:0000313" key="7">
    <source>
        <dbReference type="EMBL" id="SMC82333.1"/>
    </source>
</evidence>
<feature type="chain" id="PRO_5012258401" evidence="5">
    <location>
        <begin position="24"/>
        <end position="222"/>
    </location>
</feature>
<proteinExistence type="inferred from homology"/>
<dbReference type="InterPro" id="IPR036366">
    <property type="entry name" value="PGBDSf"/>
</dbReference>
<dbReference type="SUPFAM" id="SSF54001">
    <property type="entry name" value="Cysteine proteinases"/>
    <property type="match status" value="1"/>
</dbReference>
<dbReference type="InterPro" id="IPR000064">
    <property type="entry name" value="NLP_P60_dom"/>
</dbReference>
<sequence>MQKFFGFIVAVCLVFGTASFAHASGTFEAGDQGSDVATIQAQLNNLGFNAGTADGDFGDVTVSAVRAFQKARGLEADGVVGAQTYRALMGRDIPASRDSSTASVRRIIQSSMRYTGVPYVFGGTSPNGFDCSGFTRYIFGQSGIYLPRMADEQFEVGRGVSYSRLQPGDLVFFSTYASGASHSGIYIGDGKFISATSSRGVAIDRMDSSYWGPRYVGARRVM</sequence>
<evidence type="ECO:0000313" key="8">
    <source>
        <dbReference type="Proteomes" id="UP000192738"/>
    </source>
</evidence>
<name>A0A1W2CAV4_9FIRM</name>
<keyword evidence="4" id="KW-0788">Thiol protease</keyword>
<feature type="domain" description="NlpC/P60" evidence="6">
    <location>
        <begin position="101"/>
        <end position="222"/>
    </location>
</feature>
<keyword evidence="2" id="KW-0645">Protease</keyword>
<organism evidence="7 8">
    <name type="scientific">Sporomusa malonica</name>
    <dbReference type="NCBI Taxonomy" id="112901"/>
    <lineage>
        <taxon>Bacteria</taxon>
        <taxon>Bacillati</taxon>
        <taxon>Bacillota</taxon>
        <taxon>Negativicutes</taxon>
        <taxon>Selenomonadales</taxon>
        <taxon>Sporomusaceae</taxon>
        <taxon>Sporomusa</taxon>
    </lineage>
</organism>
<dbReference type="OrthoDB" id="9808890at2"/>
<evidence type="ECO:0000256" key="4">
    <source>
        <dbReference type="ARBA" id="ARBA00022807"/>
    </source>
</evidence>
<comment type="similarity">
    <text evidence="1">Belongs to the peptidase C40 family.</text>
</comment>
<evidence type="ECO:0000256" key="5">
    <source>
        <dbReference type="SAM" id="SignalP"/>
    </source>
</evidence>